<keyword evidence="4" id="KW-0808">Transferase</keyword>
<keyword evidence="6" id="KW-0812">Transmembrane</keyword>
<feature type="transmembrane region" description="Helical" evidence="6">
    <location>
        <begin position="27"/>
        <end position="47"/>
    </location>
</feature>
<dbReference type="InterPro" id="IPR003594">
    <property type="entry name" value="HATPase_dom"/>
</dbReference>
<dbReference type="InterPro" id="IPR036097">
    <property type="entry name" value="HisK_dim/P_sf"/>
</dbReference>
<gene>
    <name evidence="8" type="ORF">A3C92_02505</name>
</gene>
<dbReference type="InterPro" id="IPR004358">
    <property type="entry name" value="Sig_transdc_His_kin-like_C"/>
</dbReference>
<evidence type="ECO:0000256" key="1">
    <source>
        <dbReference type="ARBA" id="ARBA00000085"/>
    </source>
</evidence>
<dbReference type="FunFam" id="3.30.565.10:FF:000006">
    <property type="entry name" value="Sensor histidine kinase WalK"/>
    <property type="match status" value="1"/>
</dbReference>
<dbReference type="InterPro" id="IPR005467">
    <property type="entry name" value="His_kinase_dom"/>
</dbReference>
<keyword evidence="6" id="KW-0472">Membrane</keyword>
<comment type="caution">
    <text evidence="8">The sequence shown here is derived from an EMBL/GenBank/DDBJ whole genome shotgun (WGS) entry which is preliminary data.</text>
</comment>
<dbReference type="PANTHER" id="PTHR43547:SF2">
    <property type="entry name" value="HYBRID SIGNAL TRANSDUCTION HISTIDINE KINASE C"/>
    <property type="match status" value="1"/>
</dbReference>
<reference evidence="8 9" key="1">
    <citation type="journal article" date="2016" name="Nat. Commun.">
        <title>Thousands of microbial genomes shed light on interconnected biogeochemical processes in an aquifer system.</title>
        <authorList>
            <person name="Anantharaman K."/>
            <person name="Brown C.T."/>
            <person name="Hug L.A."/>
            <person name="Sharon I."/>
            <person name="Castelle C.J."/>
            <person name="Probst A.J."/>
            <person name="Thomas B.C."/>
            <person name="Singh A."/>
            <person name="Wilkins M.J."/>
            <person name="Karaoz U."/>
            <person name="Brodie E.L."/>
            <person name="Williams K.H."/>
            <person name="Hubbard S.S."/>
            <person name="Banfield J.F."/>
        </authorList>
    </citation>
    <scope>NUCLEOTIDE SEQUENCE [LARGE SCALE GENOMIC DNA]</scope>
</reference>
<evidence type="ECO:0000256" key="2">
    <source>
        <dbReference type="ARBA" id="ARBA00012438"/>
    </source>
</evidence>
<dbReference type="PRINTS" id="PR00344">
    <property type="entry name" value="BCTRLSENSOR"/>
</dbReference>
<dbReference type="SUPFAM" id="SSF55874">
    <property type="entry name" value="ATPase domain of HSP90 chaperone/DNA topoisomerase II/histidine kinase"/>
    <property type="match status" value="1"/>
</dbReference>
<dbReference type="SMART" id="SM00387">
    <property type="entry name" value="HATPase_c"/>
    <property type="match status" value="1"/>
</dbReference>
<accession>A0A1G2KVL8</accession>
<dbReference type="GO" id="GO:0000155">
    <property type="term" value="F:phosphorelay sensor kinase activity"/>
    <property type="evidence" value="ECO:0007669"/>
    <property type="project" value="InterPro"/>
</dbReference>
<dbReference type="PANTHER" id="PTHR43547">
    <property type="entry name" value="TWO-COMPONENT HISTIDINE KINASE"/>
    <property type="match status" value="1"/>
</dbReference>
<feature type="transmembrane region" description="Helical" evidence="6">
    <location>
        <begin position="56"/>
        <end position="76"/>
    </location>
</feature>
<dbReference type="AlphaFoldDB" id="A0A1G2KVL8"/>
<evidence type="ECO:0000313" key="9">
    <source>
        <dbReference type="Proteomes" id="UP000177177"/>
    </source>
</evidence>
<dbReference type="EMBL" id="MHQN01000032">
    <property type="protein sequence ID" value="OHA02672.1"/>
    <property type="molecule type" value="Genomic_DNA"/>
</dbReference>
<name>A0A1G2KVL8_9BACT</name>
<feature type="domain" description="Histidine kinase" evidence="7">
    <location>
        <begin position="95"/>
        <end position="314"/>
    </location>
</feature>
<keyword evidence="3" id="KW-0597">Phosphoprotein</keyword>
<dbReference type="InterPro" id="IPR036890">
    <property type="entry name" value="HATPase_C_sf"/>
</dbReference>
<dbReference type="Pfam" id="PF00512">
    <property type="entry name" value="HisKA"/>
    <property type="match status" value="1"/>
</dbReference>
<dbReference type="SMART" id="SM00388">
    <property type="entry name" value="HisKA"/>
    <property type="match status" value="1"/>
</dbReference>
<dbReference type="PROSITE" id="PS50109">
    <property type="entry name" value="HIS_KIN"/>
    <property type="match status" value="1"/>
</dbReference>
<dbReference type="Gene3D" id="1.10.287.130">
    <property type="match status" value="1"/>
</dbReference>
<evidence type="ECO:0000256" key="6">
    <source>
        <dbReference type="SAM" id="Phobius"/>
    </source>
</evidence>
<evidence type="ECO:0000259" key="7">
    <source>
        <dbReference type="PROSITE" id="PS50109"/>
    </source>
</evidence>
<keyword evidence="5" id="KW-0418">Kinase</keyword>
<organism evidence="8 9">
    <name type="scientific">Candidatus Sungbacteria bacterium RIFCSPHIGHO2_02_FULL_53_17</name>
    <dbReference type="NCBI Taxonomy" id="1802275"/>
    <lineage>
        <taxon>Bacteria</taxon>
        <taxon>Candidatus Sungiibacteriota</taxon>
    </lineage>
</organism>
<dbReference type="EC" id="2.7.13.3" evidence="2"/>
<keyword evidence="6" id="KW-1133">Transmembrane helix</keyword>
<evidence type="ECO:0000313" key="8">
    <source>
        <dbReference type="EMBL" id="OHA02672.1"/>
    </source>
</evidence>
<evidence type="ECO:0000256" key="3">
    <source>
        <dbReference type="ARBA" id="ARBA00022553"/>
    </source>
</evidence>
<comment type="catalytic activity">
    <reaction evidence="1">
        <text>ATP + protein L-histidine = ADP + protein N-phospho-L-histidine.</text>
        <dbReference type="EC" id="2.7.13.3"/>
    </reaction>
</comment>
<dbReference type="Gene3D" id="3.30.565.10">
    <property type="entry name" value="Histidine kinase-like ATPase, C-terminal domain"/>
    <property type="match status" value="1"/>
</dbReference>
<dbReference type="Pfam" id="PF02518">
    <property type="entry name" value="HATPase_c"/>
    <property type="match status" value="1"/>
</dbReference>
<dbReference type="InterPro" id="IPR003661">
    <property type="entry name" value="HisK_dim/P_dom"/>
</dbReference>
<evidence type="ECO:0000256" key="4">
    <source>
        <dbReference type="ARBA" id="ARBA00022679"/>
    </source>
</evidence>
<dbReference type="Proteomes" id="UP000177177">
    <property type="component" value="Unassembled WGS sequence"/>
</dbReference>
<evidence type="ECO:0000256" key="5">
    <source>
        <dbReference type="ARBA" id="ARBA00022777"/>
    </source>
</evidence>
<dbReference type="CDD" id="cd00082">
    <property type="entry name" value="HisKA"/>
    <property type="match status" value="1"/>
</dbReference>
<dbReference type="SUPFAM" id="SSF47384">
    <property type="entry name" value="Homodimeric domain of signal transducing histidine kinase"/>
    <property type="match status" value="1"/>
</dbReference>
<proteinExistence type="predicted"/>
<sequence>MSPLISRLNIAAECRILKIPLLHCPPFLFITMGFATIAAMATSYIVANRYTDQPEIAALIVSFVAGLFFVVGNMVIKGFHEVVEANRMKSEFISIISHQLGTPLSIFRMTLGLVERGKDKGSAPDMGEHLPTLIDTTDRMIRLVNALREVNRIEVSRLVLKQEDVDMGAQTRGLIESFRSYAEAHKVRLVCRAPDGLPAVRADSEKLDMVMQNLLDNAIRYTMDGGSVIISLSAEQGMVRWSIADQGTGIPPIQQAYIFQKFFRGENGRPRDTHGSGIGLYIAKAIVEASGGHIGFISKEGKGTTFWFTLPIAEATEPTRVGRSEELNIKP</sequence>
<dbReference type="CDD" id="cd00075">
    <property type="entry name" value="HATPase"/>
    <property type="match status" value="1"/>
</dbReference>
<protein>
    <recommendedName>
        <fullName evidence="2">histidine kinase</fullName>
        <ecNumber evidence="2">2.7.13.3</ecNumber>
    </recommendedName>
</protein>